<dbReference type="InterPro" id="IPR012495">
    <property type="entry name" value="TadE-like_dom"/>
</dbReference>
<dbReference type="RefSeq" id="WP_132243179.1">
    <property type="nucleotide sequence ID" value="NZ_SLWV01000004.1"/>
</dbReference>
<name>A0A4R2L4C2_9FIRM</name>
<feature type="domain" description="TadE-like" evidence="2">
    <location>
        <begin position="7"/>
        <end position="49"/>
    </location>
</feature>
<evidence type="ECO:0000259" key="2">
    <source>
        <dbReference type="Pfam" id="PF07811"/>
    </source>
</evidence>
<evidence type="ECO:0000256" key="1">
    <source>
        <dbReference type="SAM" id="Phobius"/>
    </source>
</evidence>
<feature type="transmembrane region" description="Helical" evidence="1">
    <location>
        <begin position="13"/>
        <end position="35"/>
    </location>
</feature>
<dbReference type="EMBL" id="SLWV01000004">
    <property type="protein sequence ID" value="TCO78686.1"/>
    <property type="molecule type" value="Genomic_DNA"/>
</dbReference>
<comment type="caution">
    <text evidence="3">The sequence shown here is derived from an EMBL/GenBank/DDBJ whole genome shotgun (WGS) entry which is preliminary data.</text>
</comment>
<gene>
    <name evidence="3" type="ORF">EV214_10469</name>
</gene>
<keyword evidence="1" id="KW-1133">Transmembrane helix</keyword>
<proteinExistence type="predicted"/>
<keyword evidence="1" id="KW-0812">Transmembrane</keyword>
<keyword evidence="1" id="KW-0472">Membrane</keyword>
<dbReference type="Pfam" id="PF07811">
    <property type="entry name" value="TadE"/>
    <property type="match status" value="1"/>
</dbReference>
<dbReference type="Proteomes" id="UP000294919">
    <property type="component" value="Unassembled WGS sequence"/>
</dbReference>
<evidence type="ECO:0000313" key="3">
    <source>
        <dbReference type="EMBL" id="TCO78686.1"/>
    </source>
</evidence>
<sequence>MLKNERGQSLVEFALILPMLLLLICATFDFGRVIYTYMHLNLLTQEAVRLGSFGETDENISEFTRNNLHVGDADLLQVEISPSQSMRKSGDYVTVTLEYPVTYVTPFISLIFPSPYGVITDSTIRIE</sequence>
<evidence type="ECO:0000313" key="4">
    <source>
        <dbReference type="Proteomes" id="UP000294919"/>
    </source>
</evidence>
<dbReference type="OrthoDB" id="1683505at2"/>
<dbReference type="AlphaFoldDB" id="A0A4R2L4C2"/>
<reference evidence="3 4" key="1">
    <citation type="submission" date="2019-03" db="EMBL/GenBank/DDBJ databases">
        <title>Genomic Encyclopedia of Type Strains, Phase IV (KMG-IV): sequencing the most valuable type-strain genomes for metagenomic binning, comparative biology and taxonomic classification.</title>
        <authorList>
            <person name="Goeker M."/>
        </authorList>
    </citation>
    <scope>NUCLEOTIDE SEQUENCE [LARGE SCALE GENOMIC DNA]</scope>
    <source>
        <strain evidence="3 4">DSM 102940</strain>
    </source>
</reference>
<keyword evidence="4" id="KW-1185">Reference proteome</keyword>
<organism evidence="3 4">
    <name type="scientific">Marinisporobacter balticus</name>
    <dbReference type="NCBI Taxonomy" id="2018667"/>
    <lineage>
        <taxon>Bacteria</taxon>
        <taxon>Bacillati</taxon>
        <taxon>Bacillota</taxon>
        <taxon>Clostridia</taxon>
        <taxon>Peptostreptococcales</taxon>
        <taxon>Thermotaleaceae</taxon>
        <taxon>Marinisporobacter</taxon>
    </lineage>
</organism>
<accession>A0A4R2L4C2</accession>
<protein>
    <submittedName>
        <fullName evidence="3">TadE-like protein</fullName>
    </submittedName>
</protein>